<proteinExistence type="predicted"/>
<dbReference type="InterPro" id="IPR038610">
    <property type="entry name" value="FliK-like_C_sf"/>
</dbReference>
<dbReference type="EMBL" id="CP136704">
    <property type="protein sequence ID" value="WOI32544.1"/>
    <property type="molecule type" value="Genomic_DNA"/>
</dbReference>
<keyword evidence="3" id="KW-0966">Cell projection</keyword>
<dbReference type="Pfam" id="PF02120">
    <property type="entry name" value="Flg_hook"/>
    <property type="match status" value="1"/>
</dbReference>
<protein>
    <submittedName>
        <fullName evidence="3">Flagellar hook-length control protein FliK</fullName>
    </submittedName>
</protein>
<accession>A0ABZ0HF19</accession>
<keyword evidence="3" id="KW-0282">Flagellum</keyword>
<dbReference type="Proteomes" id="UP001302666">
    <property type="component" value="Chromosome"/>
</dbReference>
<keyword evidence="3" id="KW-0969">Cilium</keyword>
<reference evidence="3 4" key="1">
    <citation type="submission" date="2023-10" db="EMBL/GenBank/DDBJ databases">
        <title>Eight complete genome sequences of bacteria isolated from laboratory stock of Giant Kelp gametophytes.</title>
        <authorList>
            <person name="Tolentino B."/>
            <person name="Nuzhdin S."/>
        </authorList>
    </citation>
    <scope>NUCLEOTIDE SEQUENCE [LARGE SCALE GENOMIC DNA]</scope>
    <source>
        <strain evidence="3 4">LC.270.F.C4</strain>
    </source>
</reference>
<feature type="region of interest" description="Disordered" evidence="1">
    <location>
        <begin position="176"/>
        <end position="206"/>
    </location>
</feature>
<feature type="region of interest" description="Disordered" evidence="1">
    <location>
        <begin position="400"/>
        <end position="442"/>
    </location>
</feature>
<sequence>MPDTEVSGDPSKEISEASPDEEGDASSLERETDLPDEPVEASSDGPKEQPPTDIPLQSTRTDPDSTQGEMLQSAEVSAQVQEAAVKTGSGGAVLPTAPDSSATAAKSDVTLDGAAAARAPDGLASKGGADTAPQSGALPISAKEMGGETSPRADIATDQKLRNSTSVLLDGHREVARQQPAAVRSQAEVPHAALTKPEGQTPGKPVTAELQDTPVRLREMPQAVQAVAMSPTVRAQANIADVRVANPAGGVQTTAQSQSLVANTVLQSTSAVVTGIAGSEHTPRPGEEILTQRGAESFALPQMLAEASVRSGASSFRAETPRHVAQQLAEAVATAGKRNVDVSLNPRELGHVNMRVTTTDVGVTVVINAERPETEDLMRRHIQDLAREFKDMGFSDISFQFGSDAQTGQSGEGGTSGDAGGAGLKGEGDAVEEGQPDLPLSQHLNIAADGLDMRI</sequence>
<keyword evidence="4" id="KW-1185">Reference proteome</keyword>
<feature type="region of interest" description="Disordered" evidence="1">
    <location>
        <begin position="1"/>
        <end position="106"/>
    </location>
</feature>
<evidence type="ECO:0000313" key="4">
    <source>
        <dbReference type="Proteomes" id="UP001302666"/>
    </source>
</evidence>
<organism evidence="3 4">
    <name type="scientific">Tritonibacter scottomollicae</name>
    <name type="common">Epibacterium scottomollicae</name>
    <dbReference type="NCBI Taxonomy" id="483013"/>
    <lineage>
        <taxon>Bacteria</taxon>
        <taxon>Pseudomonadati</taxon>
        <taxon>Pseudomonadota</taxon>
        <taxon>Alphaproteobacteria</taxon>
        <taxon>Rhodobacterales</taxon>
        <taxon>Paracoccaceae</taxon>
        <taxon>Tritonibacter</taxon>
    </lineage>
</organism>
<feature type="compositionally biased region" description="Low complexity" evidence="1">
    <location>
        <begin position="72"/>
        <end position="85"/>
    </location>
</feature>
<feature type="region of interest" description="Disordered" evidence="1">
    <location>
        <begin position="120"/>
        <end position="162"/>
    </location>
</feature>
<dbReference type="InterPro" id="IPR021136">
    <property type="entry name" value="Flagellar_hook_control-like_C"/>
</dbReference>
<name>A0ABZ0HF19_TRISK</name>
<dbReference type="Gene3D" id="3.30.750.140">
    <property type="match status" value="1"/>
</dbReference>
<evidence type="ECO:0000259" key="2">
    <source>
        <dbReference type="Pfam" id="PF02120"/>
    </source>
</evidence>
<dbReference type="RefSeq" id="WP_317384888.1">
    <property type="nucleotide sequence ID" value="NZ_CP136704.1"/>
</dbReference>
<gene>
    <name evidence="3" type="ORF">R1T40_16530</name>
</gene>
<evidence type="ECO:0000256" key="1">
    <source>
        <dbReference type="SAM" id="MobiDB-lite"/>
    </source>
</evidence>
<evidence type="ECO:0000313" key="3">
    <source>
        <dbReference type="EMBL" id="WOI32544.1"/>
    </source>
</evidence>
<feature type="compositionally biased region" description="Gly residues" evidence="1">
    <location>
        <begin position="410"/>
        <end position="425"/>
    </location>
</feature>
<feature type="compositionally biased region" description="Polar residues" evidence="1">
    <location>
        <begin position="55"/>
        <end position="70"/>
    </location>
</feature>
<feature type="domain" description="Flagellar hook-length control protein-like C-terminal" evidence="2">
    <location>
        <begin position="333"/>
        <end position="409"/>
    </location>
</feature>